<evidence type="ECO:0000256" key="6">
    <source>
        <dbReference type="ARBA" id="ARBA00034305"/>
    </source>
</evidence>
<dbReference type="InterPro" id="IPR006384">
    <property type="entry name" value="HAD_hydro_PyrdxlP_Pase-like"/>
</dbReference>
<proteinExistence type="inferred from homology"/>
<dbReference type="PANTHER" id="PTHR20889:SF2">
    <property type="entry name" value="PHOSPHOETHANOLAMINE_PHOSPHOCHOLINE PHOSPHATASE"/>
    <property type="match status" value="1"/>
</dbReference>
<dbReference type="Gene3D" id="3.40.50.1000">
    <property type="entry name" value="HAD superfamily/HAD-like"/>
    <property type="match status" value="1"/>
</dbReference>
<evidence type="ECO:0000256" key="7">
    <source>
        <dbReference type="ARBA" id="ARBA00052425"/>
    </source>
</evidence>
<reference evidence="15" key="2">
    <citation type="submission" date="2025-08" db="UniProtKB">
        <authorList>
            <consortium name="Ensembl"/>
        </authorList>
    </citation>
    <scope>IDENTIFICATION</scope>
</reference>
<evidence type="ECO:0000256" key="2">
    <source>
        <dbReference type="ARBA" id="ARBA00008541"/>
    </source>
</evidence>
<dbReference type="GO" id="GO:1903561">
    <property type="term" value="C:extracellular vesicle"/>
    <property type="evidence" value="ECO:0007669"/>
    <property type="project" value="UniProtKB-SubCell"/>
</dbReference>
<evidence type="ECO:0000256" key="5">
    <source>
        <dbReference type="ARBA" id="ARBA00022842"/>
    </source>
</evidence>
<comment type="catalytic activity">
    <reaction evidence="8">
        <text>phosphoethanolamine + H2O = ethanolamine + phosphate</text>
        <dbReference type="Rhea" id="RHEA:16089"/>
        <dbReference type="ChEBI" id="CHEBI:15377"/>
        <dbReference type="ChEBI" id="CHEBI:43474"/>
        <dbReference type="ChEBI" id="CHEBI:57603"/>
        <dbReference type="ChEBI" id="CHEBI:58190"/>
        <dbReference type="EC" id="3.1.3.75"/>
    </reaction>
</comment>
<dbReference type="GO" id="GO:0030500">
    <property type="term" value="P:regulation of bone mineralization"/>
    <property type="evidence" value="ECO:0007669"/>
    <property type="project" value="UniProtKB-KW"/>
</dbReference>
<sequence length="267" mass="30646">MALGILPAKLSKILSQKGSSMAATTKKYLLTFDFDETIVNENSDDSVVRAAPEQVLPEWLRGTFKEGYYNEYMQRVLKYMAEQGVMEKDFKEVYENIPLSPGMLNLLQFLMKNPHPFEIILVSDANVYGIETKLKALGLNSLFRKVFSNPASFDKRGYLTLQPYHSHSCSRCPANMCKRKIITEYFKERAESGVEFEKLFYVGDGANDFCPSVVFTSTDVVFPRKNYPMHQLIQKRIANNPDSYQATVVPWDSADEIVCYLQEFMKR</sequence>
<gene>
    <name evidence="15" type="primary">PHOSPHO1</name>
</gene>
<dbReference type="eggNOG" id="KOG3120">
    <property type="taxonomic scope" value="Eukaryota"/>
</dbReference>
<name>H3AJU6_LATCH</name>
<feature type="binding site" evidence="13">
    <location>
        <position position="124"/>
    </location>
    <ligand>
        <name>substrate</name>
    </ligand>
</feature>
<dbReference type="HOGENOM" id="CLU_068983_1_1_1"/>
<feature type="binding site" evidence="14">
    <location>
        <position position="35"/>
    </location>
    <ligand>
        <name>Mg(2+)</name>
        <dbReference type="ChEBI" id="CHEBI:18420"/>
    </ligand>
</feature>
<feature type="active site" description="Proton donor" evidence="12">
    <location>
        <position position="35"/>
    </location>
</feature>
<reference evidence="16" key="1">
    <citation type="submission" date="2011-08" db="EMBL/GenBank/DDBJ databases">
        <title>The draft genome of Latimeria chalumnae.</title>
        <authorList>
            <person name="Di Palma F."/>
            <person name="Alfoldi J."/>
            <person name="Johnson J."/>
            <person name="Berlin A."/>
            <person name="Gnerre S."/>
            <person name="Jaffe D."/>
            <person name="MacCallum I."/>
            <person name="Young S."/>
            <person name="Walker B.J."/>
            <person name="Lander E."/>
            <person name="Lindblad-Toh K."/>
        </authorList>
    </citation>
    <scope>NUCLEOTIDE SEQUENCE [LARGE SCALE GENOMIC DNA]</scope>
    <source>
        <strain evidence="16">Wild caught</strain>
    </source>
</reference>
<evidence type="ECO:0000256" key="13">
    <source>
        <dbReference type="PIRSR" id="PIRSR031051-2"/>
    </source>
</evidence>
<dbReference type="FunFam" id="3.40.50.1000:FF:000097">
    <property type="entry name" value="phosphoethanolamine/phosphocholine phosphatase isoform X2"/>
    <property type="match status" value="1"/>
</dbReference>
<dbReference type="Pfam" id="PF06888">
    <property type="entry name" value="Put_Phosphatase"/>
    <property type="match status" value="1"/>
</dbReference>
<dbReference type="InterPro" id="IPR023214">
    <property type="entry name" value="HAD_sf"/>
</dbReference>
<keyword evidence="3 14" id="KW-0479">Metal-binding</keyword>
<evidence type="ECO:0000313" key="15">
    <source>
        <dbReference type="Ensembl" id="ENSLACP00000009917.1"/>
    </source>
</evidence>
<organism evidence="15 16">
    <name type="scientific">Latimeria chalumnae</name>
    <name type="common">Coelacanth</name>
    <dbReference type="NCBI Taxonomy" id="7897"/>
    <lineage>
        <taxon>Eukaryota</taxon>
        <taxon>Metazoa</taxon>
        <taxon>Chordata</taxon>
        <taxon>Craniata</taxon>
        <taxon>Vertebrata</taxon>
        <taxon>Euteleostomi</taxon>
        <taxon>Coelacanthiformes</taxon>
        <taxon>Coelacanthidae</taxon>
        <taxon>Latimeria</taxon>
    </lineage>
</organism>
<dbReference type="Ensembl" id="ENSLACT00000009993.1">
    <property type="protein sequence ID" value="ENSLACP00000009917.1"/>
    <property type="gene ID" value="ENSLACG00000008742.1"/>
</dbReference>
<evidence type="ECO:0000256" key="1">
    <source>
        <dbReference type="ARBA" id="ARBA00001946"/>
    </source>
</evidence>
<dbReference type="FunCoup" id="H3AJU6">
    <property type="interactions" value="282"/>
</dbReference>
<dbReference type="OMA" id="FHSHECQ"/>
<dbReference type="GeneTree" id="ENSGT00390000007741"/>
<evidence type="ECO:0000256" key="11">
    <source>
        <dbReference type="ARBA" id="ARBA00084103"/>
    </source>
</evidence>
<keyword evidence="5 14" id="KW-0460">Magnesium</keyword>
<feature type="binding site" evidence="14">
    <location>
        <position position="204"/>
    </location>
    <ligand>
        <name>Mg(2+)</name>
        <dbReference type="ChEBI" id="CHEBI:18420"/>
    </ligand>
</feature>
<dbReference type="CDD" id="cd16418">
    <property type="entry name" value="HAD_Pase"/>
    <property type="match status" value="1"/>
</dbReference>
<keyword evidence="16" id="KW-1185">Reference proteome</keyword>
<evidence type="ECO:0000256" key="4">
    <source>
        <dbReference type="ARBA" id="ARBA00022801"/>
    </source>
</evidence>
<comment type="subcellular location">
    <subcellularLocation>
        <location evidence="6">Extracellular vesicle</location>
    </subcellularLocation>
</comment>
<comment type="catalytic activity">
    <reaction evidence="7">
        <text>phosphocholine + H2O = choline + phosphate</text>
        <dbReference type="Rhea" id="RHEA:10492"/>
        <dbReference type="ChEBI" id="CHEBI:15354"/>
        <dbReference type="ChEBI" id="CHEBI:15377"/>
        <dbReference type="ChEBI" id="CHEBI:43474"/>
        <dbReference type="ChEBI" id="CHEBI:295975"/>
        <dbReference type="EC" id="3.1.3.75"/>
    </reaction>
</comment>
<protein>
    <recommendedName>
        <fullName evidence="10">Phosphoethanolamine/phosphocholine phosphatase</fullName>
        <ecNumber evidence="9">3.1.3.75</ecNumber>
    </recommendedName>
</protein>
<evidence type="ECO:0000256" key="14">
    <source>
        <dbReference type="PIRSR" id="PIRSR031051-3"/>
    </source>
</evidence>
<evidence type="ECO:0000256" key="9">
    <source>
        <dbReference type="ARBA" id="ARBA00066600"/>
    </source>
</evidence>
<dbReference type="Proteomes" id="UP000008672">
    <property type="component" value="Unassembled WGS sequence"/>
</dbReference>
<feature type="active site" description="Nucleophile" evidence="12">
    <location>
        <position position="33"/>
    </location>
</feature>
<dbReference type="EMBL" id="AFYH01139814">
    <property type="status" value="NOT_ANNOTATED_CDS"/>
    <property type="molecule type" value="Genomic_DNA"/>
</dbReference>
<dbReference type="STRING" id="7897.ENSLACP00000009917"/>
<evidence type="ECO:0000256" key="8">
    <source>
        <dbReference type="ARBA" id="ARBA00052541"/>
    </source>
</evidence>
<dbReference type="GO" id="GO:0016791">
    <property type="term" value="F:phosphatase activity"/>
    <property type="evidence" value="ECO:0007669"/>
    <property type="project" value="InterPro"/>
</dbReference>
<feature type="binding site" evidence="13">
    <location>
        <position position="44"/>
    </location>
    <ligand>
        <name>substrate</name>
    </ligand>
</feature>
<evidence type="ECO:0000313" key="16">
    <source>
        <dbReference type="Proteomes" id="UP000008672"/>
    </source>
</evidence>
<reference evidence="15" key="3">
    <citation type="submission" date="2025-09" db="UniProtKB">
        <authorList>
            <consortium name="Ensembl"/>
        </authorList>
    </citation>
    <scope>IDENTIFICATION</scope>
</reference>
<dbReference type="Bgee" id="ENSLACG00000008742">
    <property type="expression patterns" value="Expressed in chordate pharynx and 5 other cell types or tissues"/>
</dbReference>
<keyword evidence="4" id="KW-0378">Hydrolase</keyword>
<dbReference type="InParanoid" id="H3AJU6"/>
<dbReference type="InterPro" id="IPR036412">
    <property type="entry name" value="HAD-like_sf"/>
</dbReference>
<dbReference type="AlphaFoldDB" id="H3AJU6"/>
<feature type="binding site" evidence="14">
    <location>
        <position position="33"/>
    </location>
    <ligand>
        <name>Mg(2+)</name>
        <dbReference type="ChEBI" id="CHEBI:18420"/>
    </ligand>
</feature>
<dbReference type="PIRSF" id="PIRSF031051">
    <property type="entry name" value="PyrdxlP_Pase_PHOSPHO2"/>
    <property type="match status" value="1"/>
</dbReference>
<evidence type="ECO:0000256" key="12">
    <source>
        <dbReference type="PIRSR" id="PIRSR031051-1"/>
    </source>
</evidence>
<dbReference type="NCBIfam" id="TIGR01488">
    <property type="entry name" value="HAD-SF-IB"/>
    <property type="match status" value="1"/>
</dbReference>
<comment type="similarity">
    <text evidence="2">Belongs to the HAD-like hydrolase superfamily. PHOSPHO family.</text>
</comment>
<accession>H3AJU6</accession>
<dbReference type="InterPro" id="IPR016965">
    <property type="entry name" value="Pase_PHOSPHO-typ"/>
</dbReference>
<evidence type="ECO:0000256" key="3">
    <source>
        <dbReference type="ARBA" id="ARBA00022723"/>
    </source>
</evidence>
<dbReference type="SUPFAM" id="SSF56784">
    <property type="entry name" value="HAD-like"/>
    <property type="match status" value="1"/>
</dbReference>
<dbReference type="EC" id="3.1.3.75" evidence="9"/>
<evidence type="ECO:0000256" key="10">
    <source>
        <dbReference type="ARBA" id="ARBA00069780"/>
    </source>
</evidence>
<dbReference type="PANTHER" id="PTHR20889">
    <property type="entry name" value="PHOSPHATASE, ORPHAN 1, 2"/>
    <property type="match status" value="1"/>
</dbReference>
<dbReference type="GO" id="GO:0035630">
    <property type="term" value="P:bone mineralization involved in bone maturation"/>
    <property type="evidence" value="ECO:0007669"/>
    <property type="project" value="TreeGrafter"/>
</dbReference>
<dbReference type="NCBIfam" id="TIGR01489">
    <property type="entry name" value="DKMTPPase-SF"/>
    <property type="match status" value="1"/>
</dbReference>
<keyword evidence="11" id="KW-0495">Mineral balance</keyword>
<dbReference type="GO" id="GO:0046872">
    <property type="term" value="F:metal ion binding"/>
    <property type="evidence" value="ECO:0007669"/>
    <property type="project" value="UniProtKB-KW"/>
</dbReference>
<comment type="cofactor">
    <cofactor evidence="1 14">
        <name>Mg(2+)</name>
        <dbReference type="ChEBI" id="CHEBI:18420"/>
    </cofactor>
</comment>